<feature type="domain" description="Ribophorin II C-terminal" evidence="9">
    <location>
        <begin position="162"/>
        <end position="268"/>
    </location>
</feature>
<dbReference type="GO" id="GO:0008250">
    <property type="term" value="C:oligosaccharyltransferase complex"/>
    <property type="evidence" value="ECO:0007669"/>
    <property type="project" value="InterPro"/>
</dbReference>
<dbReference type="OrthoDB" id="432292at2759"/>
<dbReference type="InterPro" id="IPR008814">
    <property type="entry name" value="Swp1"/>
</dbReference>
<feature type="chain" id="PRO_5041282441" description="Ribophorin II C-terminal domain-containing protein" evidence="8">
    <location>
        <begin position="19"/>
        <end position="272"/>
    </location>
</feature>
<evidence type="ECO:0000256" key="2">
    <source>
        <dbReference type="ARBA" id="ARBA00022692"/>
    </source>
</evidence>
<organism evidence="10 11">
    <name type="scientific">Candida verbasci</name>
    <dbReference type="NCBI Taxonomy" id="1227364"/>
    <lineage>
        <taxon>Eukaryota</taxon>
        <taxon>Fungi</taxon>
        <taxon>Dikarya</taxon>
        <taxon>Ascomycota</taxon>
        <taxon>Saccharomycotina</taxon>
        <taxon>Pichiomycetes</taxon>
        <taxon>Debaryomycetaceae</taxon>
        <taxon>Candida/Lodderomyces clade</taxon>
        <taxon>Candida</taxon>
    </lineage>
</organism>
<evidence type="ECO:0000256" key="6">
    <source>
        <dbReference type="ARBA" id="ARBA00023136"/>
    </source>
</evidence>
<evidence type="ECO:0000313" key="11">
    <source>
        <dbReference type="Proteomes" id="UP001152885"/>
    </source>
</evidence>
<evidence type="ECO:0000256" key="5">
    <source>
        <dbReference type="ARBA" id="ARBA00022989"/>
    </source>
</evidence>
<dbReference type="Proteomes" id="UP001152885">
    <property type="component" value="Unassembled WGS sequence"/>
</dbReference>
<evidence type="ECO:0000256" key="4">
    <source>
        <dbReference type="ARBA" id="ARBA00022824"/>
    </source>
</evidence>
<evidence type="ECO:0000256" key="1">
    <source>
        <dbReference type="ARBA" id="ARBA00004477"/>
    </source>
</evidence>
<keyword evidence="11" id="KW-1185">Reference proteome</keyword>
<dbReference type="EMBL" id="CANTUO010000002">
    <property type="protein sequence ID" value="CAI5757580.1"/>
    <property type="molecule type" value="Genomic_DNA"/>
</dbReference>
<comment type="subcellular location">
    <subcellularLocation>
        <location evidence="1">Endoplasmic reticulum membrane</location>
        <topology evidence="1">Multi-pass membrane protein</topology>
    </subcellularLocation>
</comment>
<keyword evidence="2 7" id="KW-0812">Transmembrane</keyword>
<dbReference type="PANTHER" id="PTHR12640">
    <property type="entry name" value="RIBOPHORIN II"/>
    <property type="match status" value="1"/>
</dbReference>
<evidence type="ECO:0000313" key="10">
    <source>
        <dbReference type="EMBL" id="CAI5757580.1"/>
    </source>
</evidence>
<gene>
    <name evidence="10" type="ORF">CANVERA_P2094</name>
</gene>
<dbReference type="InterPro" id="IPR056790">
    <property type="entry name" value="Ribophorin_II_C"/>
</dbReference>
<keyword evidence="5 7" id="KW-1133">Transmembrane helix</keyword>
<protein>
    <recommendedName>
        <fullName evidence="9">Ribophorin II C-terminal domain-containing protein</fullName>
    </recommendedName>
</protein>
<feature type="signal peptide" evidence="8">
    <location>
        <begin position="1"/>
        <end position="18"/>
    </location>
</feature>
<evidence type="ECO:0000256" key="7">
    <source>
        <dbReference type="SAM" id="Phobius"/>
    </source>
</evidence>
<name>A0A9W4TWE8_9ASCO</name>
<dbReference type="PANTHER" id="PTHR12640:SF0">
    <property type="entry name" value="DOLICHYL-DIPHOSPHOOLIGOSACCHARIDE--PROTEIN GLYCOSYLTRANSFERASE SUBUNIT 2"/>
    <property type="match status" value="1"/>
</dbReference>
<proteinExistence type="predicted"/>
<keyword evidence="6 7" id="KW-0472">Membrane</keyword>
<accession>A0A9W4TWE8</accession>
<feature type="transmembrane region" description="Helical" evidence="7">
    <location>
        <begin position="172"/>
        <end position="201"/>
    </location>
</feature>
<dbReference type="AlphaFoldDB" id="A0A9W4TWE8"/>
<evidence type="ECO:0000256" key="8">
    <source>
        <dbReference type="SAM" id="SignalP"/>
    </source>
</evidence>
<comment type="caution">
    <text evidence="10">The sequence shown here is derived from an EMBL/GenBank/DDBJ whole genome shotgun (WGS) entry which is preliminary data.</text>
</comment>
<sequence length="272" mass="30839">MKLSSILFLFSWLSLSIAFTLTGTIKLNKQKITYGEIETKEIKQIYLNSPKDTIEINLSSKEINEKPEQIMFSLSDSKQQNLVTHYVPSVSNSKIKLSIKSAQLPEVLKIKDSLLLNLIIADKEVKFTKFLLEIIPTSEFKETSNYKSKSKIGIQPEIHHIFKADESTVNPIIPLVFISVAVVLFLGLVSSWVGFIGVNNLFKTFKTISTGQLLQNVAFLISLIGFELNFIKYYFGQSIFTTLFYGFILLIPSIYFGTSVLRFLSKNRKIGK</sequence>
<feature type="transmembrane region" description="Helical" evidence="7">
    <location>
        <begin position="243"/>
        <end position="264"/>
    </location>
</feature>
<evidence type="ECO:0000256" key="3">
    <source>
        <dbReference type="ARBA" id="ARBA00022729"/>
    </source>
</evidence>
<feature type="transmembrane region" description="Helical" evidence="7">
    <location>
        <begin position="213"/>
        <end position="231"/>
    </location>
</feature>
<evidence type="ECO:0000259" key="9">
    <source>
        <dbReference type="Pfam" id="PF25147"/>
    </source>
</evidence>
<keyword evidence="3 8" id="KW-0732">Signal</keyword>
<dbReference type="Pfam" id="PF25147">
    <property type="entry name" value="Ribophorin_II_C"/>
    <property type="match status" value="1"/>
</dbReference>
<keyword evidence="4" id="KW-0256">Endoplasmic reticulum</keyword>
<reference evidence="10" key="1">
    <citation type="submission" date="2022-12" db="EMBL/GenBank/DDBJ databases">
        <authorList>
            <person name="Brejova B."/>
        </authorList>
    </citation>
    <scope>NUCLEOTIDE SEQUENCE</scope>
</reference>
<dbReference type="GO" id="GO:0006487">
    <property type="term" value="P:protein N-linked glycosylation"/>
    <property type="evidence" value="ECO:0007669"/>
    <property type="project" value="TreeGrafter"/>
</dbReference>